<proteinExistence type="predicted"/>
<evidence type="ECO:0000313" key="4">
    <source>
        <dbReference type="Proteomes" id="UP000078555"/>
    </source>
</evidence>
<gene>
    <name evidence="1" type="ORF">POVWA1_027390</name>
    <name evidence="2" type="ORF">POVWA2_027560</name>
</gene>
<keyword evidence="4" id="KW-1185">Reference proteome</keyword>
<reference evidence="3 4" key="1">
    <citation type="submission" date="2016-05" db="EMBL/GenBank/DDBJ databases">
        <authorList>
            <person name="Naeem Raeece"/>
        </authorList>
    </citation>
    <scope>NUCLEOTIDE SEQUENCE [LARGE SCALE GENOMIC DNA]</scope>
</reference>
<reference evidence="1" key="2">
    <citation type="submission" date="2016-05" db="EMBL/GenBank/DDBJ databases">
        <authorList>
            <person name="Lavstsen T."/>
            <person name="Jespersen J.S."/>
        </authorList>
    </citation>
    <scope>NUCLEOTIDE SEQUENCE [LARGE SCALE GENOMIC DNA]</scope>
</reference>
<dbReference type="EMBL" id="FLRD01000083">
    <property type="protein sequence ID" value="SBT35444.1"/>
    <property type="molecule type" value="Genomic_DNA"/>
</dbReference>
<evidence type="ECO:0000313" key="1">
    <source>
        <dbReference type="EMBL" id="SBT35444.1"/>
    </source>
</evidence>
<organism evidence="1 4">
    <name type="scientific">Plasmodium ovale wallikeri</name>
    <dbReference type="NCBI Taxonomy" id="864142"/>
    <lineage>
        <taxon>Eukaryota</taxon>
        <taxon>Sar</taxon>
        <taxon>Alveolata</taxon>
        <taxon>Apicomplexa</taxon>
        <taxon>Aconoidasida</taxon>
        <taxon>Haemosporida</taxon>
        <taxon>Plasmodiidae</taxon>
        <taxon>Plasmodium</taxon>
        <taxon>Plasmodium (Plasmodium)</taxon>
    </lineage>
</organism>
<dbReference type="EMBL" id="FLRE01000110">
    <property type="protein sequence ID" value="SBT35944.1"/>
    <property type="molecule type" value="Genomic_DNA"/>
</dbReference>
<dbReference type="Proteomes" id="UP000078550">
    <property type="component" value="Unassembled WGS sequence"/>
</dbReference>
<name>A0A1A8YVH2_PLAOA</name>
<sequence>MPRFVVPRFALPLFILSSTPSSHNFGTFQKRNCYCATLCKHVTNGSQTREGSPPPPLRTQISVYAESFP</sequence>
<evidence type="ECO:0000313" key="3">
    <source>
        <dbReference type="Proteomes" id="UP000078550"/>
    </source>
</evidence>
<dbReference type="Proteomes" id="UP000078555">
    <property type="component" value="Unassembled WGS sequence"/>
</dbReference>
<protein>
    <submittedName>
        <fullName evidence="1">Uncharacterized protein</fullName>
    </submittedName>
</protein>
<dbReference type="AlphaFoldDB" id="A0A1A8YVH2"/>
<evidence type="ECO:0000313" key="2">
    <source>
        <dbReference type="EMBL" id="SBT35944.1"/>
    </source>
</evidence>
<accession>A0A1A8YVH2</accession>